<dbReference type="InterPro" id="IPR015171">
    <property type="entry name" value="Cyc-maltodext_N"/>
</dbReference>
<protein>
    <submittedName>
        <fullName evidence="6">Glycosidase</fullName>
    </submittedName>
</protein>
<dbReference type="Pfam" id="PF09087">
    <property type="entry name" value="Cyc-maltodext_N"/>
    <property type="match status" value="1"/>
</dbReference>
<dbReference type="GO" id="GO:0016798">
    <property type="term" value="F:hydrolase activity, acting on glycosyl bonds"/>
    <property type="evidence" value="ECO:0007669"/>
    <property type="project" value="UniProtKB-KW"/>
</dbReference>
<sequence>MQRRPFLLTALSGFSAALASPAMTNTSSSSGASVSGDAASASPIVPGDGAASATSATGETSVPGATAAAGFHLDRVEPPHWWVGMAQPDLQVLLHGSGIAALEATLAPTPGVALRRVHRGDSSNYLFLDLEISPQAAATDLTLELRRGNELVLKHRYPLKARRPGSRNRKSFGPADAIYLVVPDRFANGDPGNDQVPGMKEGVDRGHPDARHGGDLAGLRRHLRYIAEMGFTMIWPTPLVENNSPRYSYHGYAATDFYRIDPRFGSHQDFLTVVKEAADLGVGWIQDIVLNHIGSEHWWMKDLPTQDWVNQWSTYTETHHARISLQDPYAAPSDRQRFSDGWFTRTMPDLNQRQPLVATYLTQMTLWWIEDADLAGIRTDTYSYSDPAFLTAWSARLREEYPALNIVGEEWSPHPAVVAYWQAGKHNHDGYVSSLPSLMDFPLYGALLAGLTDADTHDGGLMRLYETLAHDFVYPRPDQLVLFEGNHDTPRLFSVLHEDVALTRMAWTWLAFIRRIPQFLYGSEVLLTSPRHRDDGAVRADFPGGWVGDRVNAVTGEGLSDAQREAQAFLKRLLNWRKHERLVHEGGLMQYAPLDGTHVLFRYAPGDTTGRQRRLMLVMNKRSESQRLALDRFRDMVRPGELAQEVMSGRTFLLGTDLDVPGKTALLLVVS</sequence>
<feature type="region of interest" description="Disordered" evidence="3">
    <location>
        <begin position="21"/>
        <end position="40"/>
    </location>
</feature>
<dbReference type="Gene3D" id="2.60.40.1180">
    <property type="entry name" value="Golgi alpha-mannosidase II"/>
    <property type="match status" value="1"/>
</dbReference>
<dbReference type="InterPro" id="IPR017853">
    <property type="entry name" value="GH"/>
</dbReference>
<dbReference type="InterPro" id="IPR019492">
    <property type="entry name" value="Cyclo-malto-dextrinase_C"/>
</dbReference>
<dbReference type="Pfam" id="PF10438">
    <property type="entry name" value="Cyc-maltodext_C"/>
    <property type="match status" value="1"/>
</dbReference>
<evidence type="ECO:0000256" key="2">
    <source>
        <dbReference type="ARBA" id="ARBA00023295"/>
    </source>
</evidence>
<dbReference type="PANTHER" id="PTHR10357:SF210">
    <property type="entry name" value="MALTODEXTRIN GLUCOSIDASE"/>
    <property type="match status" value="1"/>
</dbReference>
<dbReference type="InterPro" id="IPR013783">
    <property type="entry name" value="Ig-like_fold"/>
</dbReference>
<keyword evidence="2 6" id="KW-0326">Glycosidase</keyword>
<comment type="caution">
    <text evidence="6">The sequence shown here is derived from an EMBL/GenBank/DDBJ whole genome shotgun (WGS) entry which is preliminary data.</text>
</comment>
<dbReference type="SMART" id="SM00642">
    <property type="entry name" value="Aamy"/>
    <property type="match status" value="1"/>
</dbReference>
<dbReference type="CDD" id="cd11340">
    <property type="entry name" value="AmyAc_bac_CMD_like_3"/>
    <property type="match status" value="1"/>
</dbReference>
<dbReference type="SUPFAM" id="SSF81296">
    <property type="entry name" value="E set domains"/>
    <property type="match status" value="1"/>
</dbReference>
<evidence type="ECO:0000313" key="6">
    <source>
        <dbReference type="EMBL" id="MBB3194260.1"/>
    </source>
</evidence>
<accession>A0ABR6GQG3</accession>
<dbReference type="InterPro" id="IPR013780">
    <property type="entry name" value="Glyco_hydro_b"/>
</dbReference>
<feature type="domain" description="Glycosyl hydrolase family 13 catalytic" evidence="5">
    <location>
        <begin position="180"/>
        <end position="577"/>
    </location>
</feature>
<dbReference type="PANTHER" id="PTHR10357">
    <property type="entry name" value="ALPHA-AMYLASE FAMILY MEMBER"/>
    <property type="match status" value="1"/>
</dbReference>
<reference evidence="6 7" key="1">
    <citation type="submission" date="2020-08" db="EMBL/GenBank/DDBJ databases">
        <title>Genomic Encyclopedia of Type Strains, Phase III (KMG-III): the genomes of soil and plant-associated and newly described type strains.</title>
        <authorList>
            <person name="Whitman W."/>
        </authorList>
    </citation>
    <scope>NUCLEOTIDE SEQUENCE [LARGE SCALE GENOMIC DNA]</scope>
    <source>
        <strain evidence="6 7">CECT 7247</strain>
    </source>
</reference>
<evidence type="ECO:0000259" key="5">
    <source>
        <dbReference type="SMART" id="SM00642"/>
    </source>
</evidence>
<dbReference type="Gene3D" id="3.20.20.80">
    <property type="entry name" value="Glycosidases"/>
    <property type="match status" value="1"/>
</dbReference>
<dbReference type="SUPFAM" id="SSF51445">
    <property type="entry name" value="(Trans)glycosidases"/>
    <property type="match status" value="1"/>
</dbReference>
<dbReference type="EMBL" id="JACHXO010000002">
    <property type="protein sequence ID" value="MBB3194260.1"/>
    <property type="molecule type" value="Genomic_DNA"/>
</dbReference>
<organism evidence="6 7">
    <name type="scientific">Roseateles terrae</name>
    <dbReference type="NCBI Taxonomy" id="431060"/>
    <lineage>
        <taxon>Bacteria</taxon>
        <taxon>Pseudomonadati</taxon>
        <taxon>Pseudomonadota</taxon>
        <taxon>Betaproteobacteria</taxon>
        <taxon>Burkholderiales</taxon>
        <taxon>Sphaerotilaceae</taxon>
        <taxon>Roseateles</taxon>
    </lineage>
</organism>
<keyword evidence="4" id="KW-0732">Signal</keyword>
<dbReference type="InterPro" id="IPR006047">
    <property type="entry name" value="GH13_cat_dom"/>
</dbReference>
<keyword evidence="7" id="KW-1185">Reference proteome</keyword>
<evidence type="ECO:0000256" key="4">
    <source>
        <dbReference type="SAM" id="SignalP"/>
    </source>
</evidence>
<name>A0ABR6GQG3_9BURK</name>
<feature type="chain" id="PRO_5047287471" evidence="4">
    <location>
        <begin position="20"/>
        <end position="671"/>
    </location>
</feature>
<feature type="signal peptide" evidence="4">
    <location>
        <begin position="1"/>
        <end position="19"/>
    </location>
</feature>
<gene>
    <name evidence="6" type="ORF">FHS28_001645</name>
</gene>
<dbReference type="InterPro" id="IPR014756">
    <property type="entry name" value="Ig_E-set"/>
</dbReference>
<evidence type="ECO:0000256" key="1">
    <source>
        <dbReference type="ARBA" id="ARBA00022801"/>
    </source>
</evidence>
<evidence type="ECO:0000256" key="3">
    <source>
        <dbReference type="SAM" id="MobiDB-lite"/>
    </source>
</evidence>
<feature type="compositionally biased region" description="Low complexity" evidence="3">
    <location>
        <begin position="27"/>
        <end position="40"/>
    </location>
</feature>
<dbReference type="Proteomes" id="UP000574369">
    <property type="component" value="Unassembled WGS sequence"/>
</dbReference>
<dbReference type="RefSeq" id="WP_088450227.1">
    <property type="nucleotide sequence ID" value="NZ_JACHXO010000002.1"/>
</dbReference>
<proteinExistence type="predicted"/>
<dbReference type="Gene3D" id="2.60.40.10">
    <property type="entry name" value="Immunoglobulins"/>
    <property type="match status" value="1"/>
</dbReference>
<evidence type="ECO:0000313" key="7">
    <source>
        <dbReference type="Proteomes" id="UP000574369"/>
    </source>
</evidence>
<keyword evidence="1" id="KW-0378">Hydrolase</keyword>
<dbReference type="Pfam" id="PF00128">
    <property type="entry name" value="Alpha-amylase"/>
    <property type="match status" value="1"/>
</dbReference>